<evidence type="ECO:0000256" key="8">
    <source>
        <dbReference type="ARBA" id="ARBA00022741"/>
    </source>
</evidence>
<dbReference type="PANTHER" id="PTHR45436">
    <property type="entry name" value="SENSOR HISTIDINE KINASE YKOH"/>
    <property type="match status" value="1"/>
</dbReference>
<keyword evidence="12 14" id="KW-0902">Two-component regulatory system</keyword>
<dbReference type="Pfam" id="PF00672">
    <property type="entry name" value="HAMP"/>
    <property type="match status" value="1"/>
</dbReference>
<evidence type="ECO:0000256" key="10">
    <source>
        <dbReference type="ARBA" id="ARBA00022840"/>
    </source>
</evidence>
<dbReference type="PROSITE" id="PS50109">
    <property type="entry name" value="HIS_KIN"/>
    <property type="match status" value="1"/>
</dbReference>
<dbReference type="SUPFAM" id="SSF158472">
    <property type="entry name" value="HAMP domain-like"/>
    <property type="match status" value="1"/>
</dbReference>
<keyword evidence="18" id="KW-1185">Reference proteome</keyword>
<keyword evidence="8 14" id="KW-0547">Nucleotide-binding</keyword>
<evidence type="ECO:0000256" key="5">
    <source>
        <dbReference type="ARBA" id="ARBA00022553"/>
    </source>
</evidence>
<evidence type="ECO:0000259" key="16">
    <source>
        <dbReference type="PROSITE" id="PS50885"/>
    </source>
</evidence>
<dbReference type="GO" id="GO:0005524">
    <property type="term" value="F:ATP binding"/>
    <property type="evidence" value="ECO:0007669"/>
    <property type="project" value="UniProtKB-KW"/>
</dbReference>
<keyword evidence="10 14" id="KW-0067">ATP-binding</keyword>
<dbReference type="Pfam" id="PF02518">
    <property type="entry name" value="HATPase_c"/>
    <property type="match status" value="1"/>
</dbReference>
<dbReference type="EC" id="2.7.13.3" evidence="14"/>
<comment type="catalytic activity">
    <reaction evidence="1 14">
        <text>ATP + protein L-histidine = ADP + protein N-phospho-L-histidine.</text>
        <dbReference type="EC" id="2.7.13.3"/>
    </reaction>
</comment>
<evidence type="ECO:0000256" key="9">
    <source>
        <dbReference type="ARBA" id="ARBA00022777"/>
    </source>
</evidence>
<evidence type="ECO:0000256" key="4">
    <source>
        <dbReference type="ARBA" id="ARBA00022519"/>
    </source>
</evidence>
<dbReference type="PRINTS" id="PR00344">
    <property type="entry name" value="BCTRLSENSOR"/>
</dbReference>
<dbReference type="RefSeq" id="WP_094199518.1">
    <property type="nucleotide sequence ID" value="NZ_NBIM01000001.1"/>
</dbReference>
<dbReference type="Pfam" id="PF21085">
    <property type="entry name" value="CusS"/>
    <property type="match status" value="1"/>
</dbReference>
<dbReference type="NCBIfam" id="TIGR01386">
    <property type="entry name" value="cztS_silS_copS"/>
    <property type="match status" value="1"/>
</dbReference>
<evidence type="ECO:0000259" key="15">
    <source>
        <dbReference type="PROSITE" id="PS50109"/>
    </source>
</evidence>
<evidence type="ECO:0000256" key="13">
    <source>
        <dbReference type="ARBA" id="ARBA00023136"/>
    </source>
</evidence>
<sequence length="468" mass="51520">MGRLLSLTTRLSLIFTLTMLAIWGLVSLVLMQALDQHFARQDEAALQGKAVLVNNLLASQLNSGRPDWPRLQTRLHQALAGYGDHALQISTPEGRVLADTRAPEARHHPLPPLQALPVFESWVENGTRYRALTSSFTPPSATAGLPDTLMIRVVLDTRYHQHFLDDIKAGLLWLTAGMALVSVLLGWFASRTGLRPLRALAGLATRITASKLDHRLPLHGAPAELHAPIAAFNNMLDRLEDSFQRLTDFSSDIAHELRTPINSLMLQTQVALSQPRHAADYREALYANLDSAERLGRMINEMLFLAKSDRGQLALHPSTLDLAEEMDELIEFFEPVASEQEVRLHRQGQAALQGDRAMLQRAFSNLLSNAIRYTPARQAVTIIIGENENGVTVAVANPGPPIPPAQWPRLFDRFYRADSARQPTTEGTGLGLAIARAIIVGHGGTLTVHSDKRETCFTARFPAPASTT</sequence>
<feature type="transmembrane region" description="Helical" evidence="14">
    <location>
        <begin position="171"/>
        <end position="189"/>
    </location>
</feature>
<comment type="subcellular location">
    <subcellularLocation>
        <location evidence="2">Cell inner membrane</location>
        <topology evidence="2">Multi-pass membrane protein</topology>
    </subcellularLocation>
</comment>
<keyword evidence="4 14" id="KW-0997">Cell inner membrane</keyword>
<dbReference type="Pfam" id="PF00512">
    <property type="entry name" value="HisKA"/>
    <property type="match status" value="1"/>
</dbReference>
<evidence type="ECO:0000256" key="12">
    <source>
        <dbReference type="ARBA" id="ARBA00023012"/>
    </source>
</evidence>
<dbReference type="PANTHER" id="PTHR45436:SF15">
    <property type="entry name" value="SENSOR HISTIDINE KINASE CUSS"/>
    <property type="match status" value="1"/>
</dbReference>
<organism evidence="17 18">
    <name type="scientific">Oceanimonas doudoroffii</name>
    <dbReference type="NCBI Taxonomy" id="84158"/>
    <lineage>
        <taxon>Bacteria</taxon>
        <taxon>Pseudomonadati</taxon>
        <taxon>Pseudomonadota</taxon>
        <taxon>Gammaproteobacteria</taxon>
        <taxon>Aeromonadales</taxon>
        <taxon>Aeromonadaceae</taxon>
        <taxon>Oceanimonas</taxon>
    </lineage>
</organism>
<feature type="domain" description="HAMP" evidence="16">
    <location>
        <begin position="191"/>
        <end position="244"/>
    </location>
</feature>
<dbReference type="EMBL" id="NBIM01000001">
    <property type="protein sequence ID" value="OXY82740.1"/>
    <property type="molecule type" value="Genomic_DNA"/>
</dbReference>
<comment type="caution">
    <text evidence="17">The sequence shown here is derived from an EMBL/GenBank/DDBJ whole genome shotgun (WGS) entry which is preliminary data.</text>
</comment>
<protein>
    <recommendedName>
        <fullName evidence="14">Sensor protein</fullName>
        <ecNumber evidence="14">2.7.13.3</ecNumber>
    </recommendedName>
</protein>
<dbReference type="SMART" id="SM00304">
    <property type="entry name" value="HAMP"/>
    <property type="match status" value="1"/>
</dbReference>
<dbReference type="SMART" id="SM00388">
    <property type="entry name" value="HisKA"/>
    <property type="match status" value="1"/>
</dbReference>
<gene>
    <name evidence="17" type="ORF">B6S08_04285</name>
</gene>
<dbReference type="InterPro" id="IPR050428">
    <property type="entry name" value="TCS_sensor_his_kinase"/>
</dbReference>
<dbReference type="Proteomes" id="UP000242757">
    <property type="component" value="Unassembled WGS sequence"/>
</dbReference>
<dbReference type="SUPFAM" id="SSF55874">
    <property type="entry name" value="ATPase domain of HSP90 chaperone/DNA topoisomerase II/histidine kinase"/>
    <property type="match status" value="1"/>
</dbReference>
<comment type="function">
    <text evidence="14">Member of a two-component regulatory system.</text>
</comment>
<dbReference type="InterPro" id="IPR036890">
    <property type="entry name" value="HATPase_C_sf"/>
</dbReference>
<evidence type="ECO:0000256" key="7">
    <source>
        <dbReference type="ARBA" id="ARBA00022692"/>
    </source>
</evidence>
<dbReference type="InterPro" id="IPR003661">
    <property type="entry name" value="HisK_dim/P_dom"/>
</dbReference>
<evidence type="ECO:0000256" key="6">
    <source>
        <dbReference type="ARBA" id="ARBA00022679"/>
    </source>
</evidence>
<evidence type="ECO:0000256" key="1">
    <source>
        <dbReference type="ARBA" id="ARBA00000085"/>
    </source>
</evidence>
<dbReference type="InterPro" id="IPR003660">
    <property type="entry name" value="HAMP_dom"/>
</dbReference>
<proteinExistence type="predicted"/>
<dbReference type="PROSITE" id="PS50885">
    <property type="entry name" value="HAMP"/>
    <property type="match status" value="1"/>
</dbReference>
<evidence type="ECO:0000256" key="14">
    <source>
        <dbReference type="RuleBase" id="RU364088"/>
    </source>
</evidence>
<dbReference type="CDD" id="cd06225">
    <property type="entry name" value="HAMP"/>
    <property type="match status" value="1"/>
</dbReference>
<evidence type="ECO:0000256" key="11">
    <source>
        <dbReference type="ARBA" id="ARBA00022989"/>
    </source>
</evidence>
<evidence type="ECO:0000313" key="18">
    <source>
        <dbReference type="Proteomes" id="UP000242757"/>
    </source>
</evidence>
<keyword evidence="11 14" id="KW-1133">Transmembrane helix</keyword>
<dbReference type="GO" id="GO:0005886">
    <property type="term" value="C:plasma membrane"/>
    <property type="evidence" value="ECO:0007669"/>
    <property type="project" value="UniProtKB-SubCell"/>
</dbReference>
<dbReference type="InterPro" id="IPR005467">
    <property type="entry name" value="His_kinase_dom"/>
</dbReference>
<feature type="transmembrane region" description="Helical" evidence="14">
    <location>
        <begin position="12"/>
        <end position="31"/>
    </location>
</feature>
<dbReference type="SUPFAM" id="SSF47384">
    <property type="entry name" value="Homodimeric domain of signal transducing histidine kinase"/>
    <property type="match status" value="1"/>
</dbReference>
<name>A0A233RH71_9GAMM</name>
<evidence type="ECO:0000313" key="17">
    <source>
        <dbReference type="EMBL" id="OXY82740.1"/>
    </source>
</evidence>
<dbReference type="InterPro" id="IPR004358">
    <property type="entry name" value="Sig_transdc_His_kin-like_C"/>
</dbReference>
<dbReference type="AlphaFoldDB" id="A0A233RH71"/>
<accession>A0A233RH71</accession>
<dbReference type="InterPro" id="IPR048590">
    <property type="entry name" value="CusS-like_sensor"/>
</dbReference>
<reference evidence="17 18" key="1">
    <citation type="submission" date="2017-08" db="EMBL/GenBank/DDBJ databases">
        <title>A Genome Sequence of Oceanimonas doudoroffii ATCC 27123T.</title>
        <authorList>
            <person name="Brennan M.A."/>
            <person name="Maclea K.S."/>
            <person name="Mcclelland W.D."/>
            <person name="Trachtenberg A.M."/>
        </authorList>
    </citation>
    <scope>NUCLEOTIDE SEQUENCE [LARGE SCALE GENOMIC DNA]</scope>
    <source>
        <strain evidence="17 18">ATCC 27123</strain>
    </source>
</reference>
<keyword evidence="3 14" id="KW-1003">Cell membrane</keyword>
<keyword evidence="13 14" id="KW-0472">Membrane</keyword>
<dbReference type="SMART" id="SM00387">
    <property type="entry name" value="HATPase_c"/>
    <property type="match status" value="1"/>
</dbReference>
<dbReference type="Gene3D" id="1.10.287.130">
    <property type="match status" value="1"/>
</dbReference>
<keyword evidence="7 14" id="KW-0812">Transmembrane</keyword>
<dbReference type="OrthoDB" id="9809766at2"/>
<keyword evidence="5" id="KW-0597">Phosphoprotein</keyword>
<dbReference type="InterPro" id="IPR003594">
    <property type="entry name" value="HATPase_dom"/>
</dbReference>
<keyword evidence="6 14" id="KW-0808">Transferase</keyword>
<feature type="domain" description="Histidine kinase" evidence="15">
    <location>
        <begin position="252"/>
        <end position="465"/>
    </location>
</feature>
<dbReference type="InterPro" id="IPR006290">
    <property type="entry name" value="CztS_silS_copS"/>
</dbReference>
<dbReference type="Gene3D" id="3.30.565.10">
    <property type="entry name" value="Histidine kinase-like ATPase, C-terminal domain"/>
    <property type="match status" value="1"/>
</dbReference>
<dbReference type="FunFam" id="3.30.565.10:FF:000006">
    <property type="entry name" value="Sensor histidine kinase WalK"/>
    <property type="match status" value="1"/>
</dbReference>
<evidence type="ECO:0000256" key="2">
    <source>
        <dbReference type="ARBA" id="ARBA00004429"/>
    </source>
</evidence>
<dbReference type="CDD" id="cd00075">
    <property type="entry name" value="HATPase"/>
    <property type="match status" value="1"/>
</dbReference>
<dbReference type="CDD" id="cd00082">
    <property type="entry name" value="HisKA"/>
    <property type="match status" value="1"/>
</dbReference>
<dbReference type="GO" id="GO:0000155">
    <property type="term" value="F:phosphorelay sensor kinase activity"/>
    <property type="evidence" value="ECO:0007669"/>
    <property type="project" value="InterPro"/>
</dbReference>
<evidence type="ECO:0000256" key="3">
    <source>
        <dbReference type="ARBA" id="ARBA00022475"/>
    </source>
</evidence>
<keyword evidence="9 14" id="KW-0418">Kinase</keyword>
<dbReference type="Gene3D" id="6.10.340.10">
    <property type="match status" value="1"/>
</dbReference>
<dbReference type="InterPro" id="IPR036097">
    <property type="entry name" value="HisK_dim/P_sf"/>
</dbReference>